<dbReference type="Pfam" id="PF01618">
    <property type="entry name" value="MotA_ExbB"/>
    <property type="match status" value="1"/>
</dbReference>
<keyword evidence="5" id="KW-1003">Cell membrane</keyword>
<keyword evidence="8 12" id="KW-0653">Protein transport</keyword>
<keyword evidence="9 13" id="KW-1133">Transmembrane helix</keyword>
<keyword evidence="10 13" id="KW-0472">Membrane</keyword>
<keyword evidence="6" id="KW-0997">Cell inner membrane</keyword>
<dbReference type="Proteomes" id="UP000199758">
    <property type="component" value="Unassembled WGS sequence"/>
</dbReference>
<sequence length="242" mass="26212">METQTLGIGHFIGQADGVAKFLLLVLLVMSIASWYLIISKNVRNAIERRRSSAFLDFFWNAKDLLEVQERVVKHHAEEPFSHLAHHAIFAREHHARFGASRLEEAGSAADFLTRTMRKVIDEETAKVENGLTILASVGSTAPFVGLFGTVWGIYHALVAIGLSGSGSLDKVAGPVGESLIMTAVGLAVAIPAVLGYNFLVRSNRVLLARLDTFAHDLYAFLTTGTQFAATPQTTVRPIGKGA</sequence>
<evidence type="ECO:0000256" key="3">
    <source>
        <dbReference type="ARBA" id="ARBA00022093"/>
    </source>
</evidence>
<evidence type="ECO:0000256" key="13">
    <source>
        <dbReference type="SAM" id="Phobius"/>
    </source>
</evidence>
<dbReference type="GO" id="GO:0017038">
    <property type="term" value="P:protein import"/>
    <property type="evidence" value="ECO:0007669"/>
    <property type="project" value="TreeGrafter"/>
</dbReference>
<evidence type="ECO:0000313" key="16">
    <source>
        <dbReference type="Proteomes" id="UP000199758"/>
    </source>
</evidence>
<dbReference type="RefSeq" id="WP_072893307.1">
    <property type="nucleotide sequence ID" value="NZ_FQWZ01000001.1"/>
</dbReference>
<proteinExistence type="inferred from homology"/>
<keyword evidence="16" id="KW-1185">Reference proteome</keyword>
<feature type="domain" description="MotA/TolQ/ExbB proton channel" evidence="14">
    <location>
        <begin position="94"/>
        <end position="210"/>
    </location>
</feature>
<comment type="subcellular location">
    <subcellularLocation>
        <location evidence="1">Cell inner membrane</location>
        <topology evidence="1">Multi-pass membrane protein</topology>
    </subcellularLocation>
    <subcellularLocation>
        <location evidence="12">Membrane</location>
        <topology evidence="12">Multi-pass membrane protein</topology>
    </subcellularLocation>
</comment>
<dbReference type="InterPro" id="IPR050790">
    <property type="entry name" value="ExbB/TolQ_transport"/>
</dbReference>
<reference evidence="15 16" key="1">
    <citation type="submission" date="2016-11" db="EMBL/GenBank/DDBJ databases">
        <authorList>
            <person name="Jaros S."/>
            <person name="Januszkiewicz K."/>
            <person name="Wedrychowicz H."/>
        </authorList>
    </citation>
    <scope>NUCLEOTIDE SEQUENCE [LARGE SCALE GENOMIC DNA]</scope>
    <source>
        <strain evidence="15 16">CGMCC 1.7049</strain>
    </source>
</reference>
<dbReference type="AlphaFoldDB" id="A0A1M5KB26"/>
<dbReference type="PANTHER" id="PTHR30625:SF14">
    <property type="entry name" value="BIOPOLYMER TRANSPORT PROTEIN EXBB"/>
    <property type="match status" value="1"/>
</dbReference>
<feature type="transmembrane region" description="Helical" evidence="13">
    <location>
        <begin position="178"/>
        <end position="199"/>
    </location>
</feature>
<dbReference type="GO" id="GO:0005886">
    <property type="term" value="C:plasma membrane"/>
    <property type="evidence" value="ECO:0007669"/>
    <property type="project" value="UniProtKB-SubCell"/>
</dbReference>
<evidence type="ECO:0000256" key="7">
    <source>
        <dbReference type="ARBA" id="ARBA00022692"/>
    </source>
</evidence>
<feature type="transmembrane region" description="Helical" evidence="13">
    <location>
        <begin position="143"/>
        <end position="166"/>
    </location>
</feature>
<comment type="subunit">
    <text evidence="2">The accessory proteins ExbB and ExbD seem to form a complex with TonB.</text>
</comment>
<gene>
    <name evidence="15" type="ORF">SAMN04488068_0443</name>
</gene>
<comment type="function">
    <text evidence="11">Involved in the TonB-dependent energy-dependent transport of various receptor-bound substrates. Protects ExbD from proteolytic degradation and functionally stabilizes TonB.</text>
</comment>
<evidence type="ECO:0000256" key="12">
    <source>
        <dbReference type="RuleBase" id="RU004057"/>
    </source>
</evidence>
<evidence type="ECO:0000256" key="8">
    <source>
        <dbReference type="ARBA" id="ARBA00022927"/>
    </source>
</evidence>
<evidence type="ECO:0000256" key="1">
    <source>
        <dbReference type="ARBA" id="ARBA00004429"/>
    </source>
</evidence>
<dbReference type="PANTHER" id="PTHR30625">
    <property type="entry name" value="PROTEIN TOLQ"/>
    <property type="match status" value="1"/>
</dbReference>
<evidence type="ECO:0000256" key="10">
    <source>
        <dbReference type="ARBA" id="ARBA00023136"/>
    </source>
</evidence>
<evidence type="ECO:0000256" key="2">
    <source>
        <dbReference type="ARBA" id="ARBA00011471"/>
    </source>
</evidence>
<dbReference type="STRING" id="490188.SAMN04488068_0443"/>
<keyword evidence="7 13" id="KW-0812">Transmembrane</keyword>
<protein>
    <recommendedName>
        <fullName evidence="3">Biopolymer transport protein ExbB</fullName>
    </recommendedName>
</protein>
<evidence type="ECO:0000259" key="14">
    <source>
        <dbReference type="Pfam" id="PF01618"/>
    </source>
</evidence>
<keyword evidence="4 12" id="KW-0813">Transport</keyword>
<comment type="similarity">
    <text evidence="12">Belongs to the exbB/tolQ family.</text>
</comment>
<evidence type="ECO:0000256" key="4">
    <source>
        <dbReference type="ARBA" id="ARBA00022448"/>
    </source>
</evidence>
<name>A0A1M5KB26_9GAMM</name>
<feature type="transmembrane region" description="Helical" evidence="13">
    <location>
        <begin position="21"/>
        <end position="38"/>
    </location>
</feature>
<dbReference type="OrthoDB" id="9805133at2"/>
<evidence type="ECO:0000256" key="9">
    <source>
        <dbReference type="ARBA" id="ARBA00022989"/>
    </source>
</evidence>
<evidence type="ECO:0000256" key="6">
    <source>
        <dbReference type="ARBA" id="ARBA00022519"/>
    </source>
</evidence>
<organism evidence="15 16">
    <name type="scientific">Hydrocarboniphaga daqingensis</name>
    <dbReference type="NCBI Taxonomy" id="490188"/>
    <lineage>
        <taxon>Bacteria</taxon>
        <taxon>Pseudomonadati</taxon>
        <taxon>Pseudomonadota</taxon>
        <taxon>Gammaproteobacteria</taxon>
        <taxon>Nevskiales</taxon>
        <taxon>Nevskiaceae</taxon>
        <taxon>Hydrocarboniphaga</taxon>
    </lineage>
</organism>
<dbReference type="InterPro" id="IPR002898">
    <property type="entry name" value="MotA_ExbB_proton_chnl"/>
</dbReference>
<evidence type="ECO:0000256" key="5">
    <source>
        <dbReference type="ARBA" id="ARBA00022475"/>
    </source>
</evidence>
<evidence type="ECO:0000256" key="11">
    <source>
        <dbReference type="ARBA" id="ARBA00024816"/>
    </source>
</evidence>
<dbReference type="EMBL" id="FQWZ01000001">
    <property type="protein sequence ID" value="SHG49659.1"/>
    <property type="molecule type" value="Genomic_DNA"/>
</dbReference>
<accession>A0A1M5KB26</accession>
<evidence type="ECO:0000313" key="15">
    <source>
        <dbReference type="EMBL" id="SHG49659.1"/>
    </source>
</evidence>